<dbReference type="EMBL" id="JAMYQB010000006">
    <property type="protein sequence ID" value="MER9404511.1"/>
    <property type="molecule type" value="Genomic_DNA"/>
</dbReference>
<accession>A0ABV1YY68</accession>
<evidence type="ECO:0000259" key="2">
    <source>
        <dbReference type="Pfam" id="PF00582"/>
    </source>
</evidence>
<protein>
    <submittedName>
        <fullName evidence="3">Universal stress protein</fullName>
    </submittedName>
</protein>
<gene>
    <name evidence="3" type="ORF">NKI36_10665</name>
</gene>
<dbReference type="InterPro" id="IPR006015">
    <property type="entry name" value="Universal_stress_UspA"/>
</dbReference>
<dbReference type="InterPro" id="IPR014729">
    <property type="entry name" value="Rossmann-like_a/b/a_fold"/>
</dbReference>
<reference evidence="3 4" key="1">
    <citation type="journal article" date="2024" name="Proc. Natl. Acad. Sci. U.S.A.">
        <title>The evolutionary genomics of adaptation to stress in wild rhizobium bacteria.</title>
        <authorList>
            <person name="Kehlet-Delgado H."/>
            <person name="Montoya A.P."/>
            <person name="Jensen K.T."/>
            <person name="Wendlandt C.E."/>
            <person name="Dexheimer C."/>
            <person name="Roberts M."/>
            <person name="Torres Martinez L."/>
            <person name="Friesen M.L."/>
            <person name="Griffitts J.S."/>
            <person name="Porter S.S."/>
        </authorList>
    </citation>
    <scope>NUCLEOTIDE SEQUENCE [LARGE SCALE GENOMIC DNA]</scope>
    <source>
        <strain evidence="3 4">M0641</strain>
    </source>
</reference>
<dbReference type="InterPro" id="IPR006016">
    <property type="entry name" value="UspA"/>
</dbReference>
<feature type="domain" description="UspA" evidence="2">
    <location>
        <begin position="1"/>
        <end position="146"/>
    </location>
</feature>
<dbReference type="PANTHER" id="PTHR46268">
    <property type="entry name" value="STRESS RESPONSE PROTEIN NHAX"/>
    <property type="match status" value="1"/>
</dbReference>
<dbReference type="Proteomes" id="UP001433071">
    <property type="component" value="Unassembled WGS sequence"/>
</dbReference>
<dbReference type="Pfam" id="PF00582">
    <property type="entry name" value="Usp"/>
    <property type="match status" value="1"/>
</dbReference>
<dbReference type="SUPFAM" id="SSF52402">
    <property type="entry name" value="Adenine nucleotide alpha hydrolases-like"/>
    <property type="match status" value="1"/>
</dbReference>
<dbReference type="PANTHER" id="PTHR46268:SF15">
    <property type="entry name" value="UNIVERSAL STRESS PROTEIN HP_0031"/>
    <property type="match status" value="1"/>
</dbReference>
<organism evidence="3 4">
    <name type="scientific">Mesorhizobium caraganae</name>
    <dbReference type="NCBI Taxonomy" id="483206"/>
    <lineage>
        <taxon>Bacteria</taxon>
        <taxon>Pseudomonadati</taxon>
        <taxon>Pseudomonadota</taxon>
        <taxon>Alphaproteobacteria</taxon>
        <taxon>Hyphomicrobiales</taxon>
        <taxon>Phyllobacteriaceae</taxon>
        <taxon>Mesorhizobium</taxon>
    </lineage>
</organism>
<comment type="similarity">
    <text evidence="1">Belongs to the universal stress protein A family.</text>
</comment>
<proteinExistence type="inferred from homology"/>
<sequence>MYHHILIPTDGSERSENAVAHGVGLAAALNAQVTILTVEAPLHSVASDPTPVVEIPGAAEFIHKFLHGKAEEYLASAAAVAAASQVSFETVHIKHEHCFAAIIETAEARGCDLIVMSSHRRSGISAVLLGSVTLKVLTHSNIPVLVHRS</sequence>
<name>A0ABV1YY68_9HYPH</name>
<dbReference type="CDD" id="cd00293">
    <property type="entry name" value="USP-like"/>
    <property type="match status" value="1"/>
</dbReference>
<evidence type="ECO:0000256" key="1">
    <source>
        <dbReference type="ARBA" id="ARBA00008791"/>
    </source>
</evidence>
<evidence type="ECO:0000313" key="3">
    <source>
        <dbReference type="EMBL" id="MER9404511.1"/>
    </source>
</evidence>
<dbReference type="RefSeq" id="WP_352557565.1">
    <property type="nucleotide sequence ID" value="NZ_CAXURK020000001.1"/>
</dbReference>
<dbReference type="Gene3D" id="3.40.50.620">
    <property type="entry name" value="HUPs"/>
    <property type="match status" value="1"/>
</dbReference>
<keyword evidence="4" id="KW-1185">Reference proteome</keyword>
<evidence type="ECO:0000313" key="4">
    <source>
        <dbReference type="Proteomes" id="UP001433071"/>
    </source>
</evidence>
<comment type="caution">
    <text evidence="3">The sequence shown here is derived from an EMBL/GenBank/DDBJ whole genome shotgun (WGS) entry which is preliminary data.</text>
</comment>
<dbReference type="PRINTS" id="PR01438">
    <property type="entry name" value="UNVRSLSTRESS"/>
</dbReference>